<protein>
    <submittedName>
        <fullName evidence="1">Uncharacterized protein</fullName>
    </submittedName>
</protein>
<gene>
    <name evidence="1" type="ORF">V8G54_005831</name>
</gene>
<sequence length="109" mass="12860">MSRSISSKTMMSSKSLKSTKVNNSNRILFFRFPTKFSLPLFQFQFFCLFVPLSKTRFDLSYRSQFVFPVPWPLTNRVFLLEKLLLSDFDFNCCFLSLLYLSAECVLFDC</sequence>
<dbReference type="Proteomes" id="UP001374535">
    <property type="component" value="Chromosome 2"/>
</dbReference>
<keyword evidence="2" id="KW-1185">Reference proteome</keyword>
<name>A0AAQ3NYQ8_VIGMU</name>
<proteinExistence type="predicted"/>
<organism evidence="1 2">
    <name type="scientific">Vigna mungo</name>
    <name type="common">Black gram</name>
    <name type="synonym">Phaseolus mungo</name>
    <dbReference type="NCBI Taxonomy" id="3915"/>
    <lineage>
        <taxon>Eukaryota</taxon>
        <taxon>Viridiplantae</taxon>
        <taxon>Streptophyta</taxon>
        <taxon>Embryophyta</taxon>
        <taxon>Tracheophyta</taxon>
        <taxon>Spermatophyta</taxon>
        <taxon>Magnoliopsida</taxon>
        <taxon>eudicotyledons</taxon>
        <taxon>Gunneridae</taxon>
        <taxon>Pentapetalae</taxon>
        <taxon>rosids</taxon>
        <taxon>fabids</taxon>
        <taxon>Fabales</taxon>
        <taxon>Fabaceae</taxon>
        <taxon>Papilionoideae</taxon>
        <taxon>50 kb inversion clade</taxon>
        <taxon>NPAAA clade</taxon>
        <taxon>indigoferoid/millettioid clade</taxon>
        <taxon>Phaseoleae</taxon>
        <taxon>Vigna</taxon>
    </lineage>
</organism>
<dbReference type="AlphaFoldDB" id="A0AAQ3NYQ8"/>
<dbReference type="EMBL" id="CP144699">
    <property type="protein sequence ID" value="WVZ18509.1"/>
    <property type="molecule type" value="Genomic_DNA"/>
</dbReference>
<accession>A0AAQ3NYQ8</accession>
<reference evidence="1 2" key="1">
    <citation type="journal article" date="2023" name="Life. Sci Alliance">
        <title>Evolutionary insights into 3D genome organization and epigenetic landscape of Vigna mungo.</title>
        <authorList>
            <person name="Junaid A."/>
            <person name="Singh B."/>
            <person name="Bhatia S."/>
        </authorList>
    </citation>
    <scope>NUCLEOTIDE SEQUENCE [LARGE SCALE GENOMIC DNA]</scope>
    <source>
        <strain evidence="1">Urdbean</strain>
    </source>
</reference>
<evidence type="ECO:0000313" key="2">
    <source>
        <dbReference type="Proteomes" id="UP001374535"/>
    </source>
</evidence>
<evidence type="ECO:0000313" key="1">
    <source>
        <dbReference type="EMBL" id="WVZ18509.1"/>
    </source>
</evidence>